<evidence type="ECO:0000313" key="2">
    <source>
        <dbReference type="Proteomes" id="UP000886523"/>
    </source>
</evidence>
<comment type="caution">
    <text evidence="1">The sequence shown here is derived from an EMBL/GenBank/DDBJ whole genome shotgun (WGS) entry which is preliminary data.</text>
</comment>
<proteinExistence type="predicted"/>
<evidence type="ECO:0000313" key="1">
    <source>
        <dbReference type="EMBL" id="KAF9517104.1"/>
    </source>
</evidence>
<evidence type="ECO:0008006" key="3">
    <source>
        <dbReference type="Google" id="ProtNLM"/>
    </source>
</evidence>
<sequence>MMANSAASLRKAASTFRAQITKRLRSESVQMPVMVPYDVICIILEYADMSTLFAMSLVNRACSEAAYKYLWRQVPVHFCNPPHKHTVNLLKTLVSIPLRTRQIREFVITATDFKPAGTRGSDRNYISPAAHKTINTFVSLLPYATSLRIIRFQTHQLFNHYFREIIADFDFRILHKNPRPFPFRLISLHAPASHFHALSRLISQQPSIRHLSLSAPNEDNPMSPISSDILPHLESLTISSPYLSYVMGGRPVHTLDLTGFPLRRPTVSYLLDAIEQATTPLRSLMVSVVRVDDRDSVKDDLSQLAMFPSVAPELRELVIKCPTHFPNWDGIVGEKTGLMSVRSPRRRALRRFTEILSTFQVLEVLEWIGPHASSPEQGNNAAKSF</sequence>
<organism evidence="1 2">
    <name type="scientific">Hydnum rufescens UP504</name>
    <dbReference type="NCBI Taxonomy" id="1448309"/>
    <lineage>
        <taxon>Eukaryota</taxon>
        <taxon>Fungi</taxon>
        <taxon>Dikarya</taxon>
        <taxon>Basidiomycota</taxon>
        <taxon>Agaricomycotina</taxon>
        <taxon>Agaricomycetes</taxon>
        <taxon>Cantharellales</taxon>
        <taxon>Hydnaceae</taxon>
        <taxon>Hydnum</taxon>
    </lineage>
</organism>
<reference evidence="1" key="1">
    <citation type="journal article" date="2020" name="Nat. Commun.">
        <title>Large-scale genome sequencing of mycorrhizal fungi provides insights into the early evolution of symbiotic traits.</title>
        <authorList>
            <person name="Miyauchi S."/>
            <person name="Kiss E."/>
            <person name="Kuo A."/>
            <person name="Drula E."/>
            <person name="Kohler A."/>
            <person name="Sanchez-Garcia M."/>
            <person name="Morin E."/>
            <person name="Andreopoulos B."/>
            <person name="Barry K.W."/>
            <person name="Bonito G."/>
            <person name="Buee M."/>
            <person name="Carver A."/>
            <person name="Chen C."/>
            <person name="Cichocki N."/>
            <person name="Clum A."/>
            <person name="Culley D."/>
            <person name="Crous P.W."/>
            <person name="Fauchery L."/>
            <person name="Girlanda M."/>
            <person name="Hayes R.D."/>
            <person name="Keri Z."/>
            <person name="LaButti K."/>
            <person name="Lipzen A."/>
            <person name="Lombard V."/>
            <person name="Magnuson J."/>
            <person name="Maillard F."/>
            <person name="Murat C."/>
            <person name="Nolan M."/>
            <person name="Ohm R.A."/>
            <person name="Pangilinan J."/>
            <person name="Pereira M.F."/>
            <person name="Perotto S."/>
            <person name="Peter M."/>
            <person name="Pfister S."/>
            <person name="Riley R."/>
            <person name="Sitrit Y."/>
            <person name="Stielow J.B."/>
            <person name="Szollosi G."/>
            <person name="Zifcakova L."/>
            <person name="Stursova M."/>
            <person name="Spatafora J.W."/>
            <person name="Tedersoo L."/>
            <person name="Vaario L.M."/>
            <person name="Yamada A."/>
            <person name="Yan M."/>
            <person name="Wang P."/>
            <person name="Xu J."/>
            <person name="Bruns T."/>
            <person name="Baldrian P."/>
            <person name="Vilgalys R."/>
            <person name="Dunand C."/>
            <person name="Henrissat B."/>
            <person name="Grigoriev I.V."/>
            <person name="Hibbett D."/>
            <person name="Nagy L.G."/>
            <person name="Martin F.M."/>
        </authorList>
    </citation>
    <scope>NUCLEOTIDE SEQUENCE</scope>
    <source>
        <strain evidence="1">UP504</strain>
    </source>
</reference>
<gene>
    <name evidence="1" type="ORF">BS47DRAFT_1340131</name>
</gene>
<dbReference type="Gene3D" id="3.80.10.10">
    <property type="entry name" value="Ribonuclease Inhibitor"/>
    <property type="match status" value="1"/>
</dbReference>
<dbReference type="InterPro" id="IPR032675">
    <property type="entry name" value="LRR_dom_sf"/>
</dbReference>
<name>A0A9P6DZK3_9AGAM</name>
<dbReference type="SUPFAM" id="SSF52047">
    <property type="entry name" value="RNI-like"/>
    <property type="match status" value="1"/>
</dbReference>
<dbReference type="EMBL" id="MU128934">
    <property type="protein sequence ID" value="KAF9517104.1"/>
    <property type="molecule type" value="Genomic_DNA"/>
</dbReference>
<accession>A0A9P6DZK3</accession>
<dbReference type="AlphaFoldDB" id="A0A9P6DZK3"/>
<dbReference type="Proteomes" id="UP000886523">
    <property type="component" value="Unassembled WGS sequence"/>
</dbReference>
<keyword evidence="2" id="KW-1185">Reference proteome</keyword>
<protein>
    <recommendedName>
        <fullName evidence="3">F-box domain-containing protein</fullName>
    </recommendedName>
</protein>